<protein>
    <submittedName>
        <fullName evidence="1">Uncharacterized protein</fullName>
    </submittedName>
</protein>
<dbReference type="HOGENOM" id="CLU_2741665_0_0_1"/>
<evidence type="ECO:0000313" key="2">
    <source>
        <dbReference type="Proteomes" id="UP000016931"/>
    </source>
</evidence>
<dbReference type="AlphaFoldDB" id="M3BZA4"/>
<keyword evidence="2" id="KW-1185">Reference proteome</keyword>
<dbReference type="GeneID" id="27904771"/>
<dbReference type="EMBL" id="KB456263">
    <property type="protein sequence ID" value="EMF13391.1"/>
    <property type="molecule type" value="Genomic_DNA"/>
</dbReference>
<dbReference type="RefSeq" id="XP_016761512.1">
    <property type="nucleotide sequence ID" value="XM_016907634.1"/>
</dbReference>
<organism evidence="1 2">
    <name type="scientific">Sphaerulina musiva (strain SO2202)</name>
    <name type="common">Poplar stem canker fungus</name>
    <name type="synonym">Septoria musiva</name>
    <dbReference type="NCBI Taxonomy" id="692275"/>
    <lineage>
        <taxon>Eukaryota</taxon>
        <taxon>Fungi</taxon>
        <taxon>Dikarya</taxon>
        <taxon>Ascomycota</taxon>
        <taxon>Pezizomycotina</taxon>
        <taxon>Dothideomycetes</taxon>
        <taxon>Dothideomycetidae</taxon>
        <taxon>Mycosphaerellales</taxon>
        <taxon>Mycosphaerellaceae</taxon>
        <taxon>Sphaerulina</taxon>
    </lineage>
</organism>
<evidence type="ECO:0000313" key="1">
    <source>
        <dbReference type="EMBL" id="EMF13391.1"/>
    </source>
</evidence>
<dbReference type="OrthoDB" id="2119945at2759"/>
<reference evidence="1 2" key="1">
    <citation type="journal article" date="2012" name="PLoS Pathog.">
        <title>Diverse lifestyles and strategies of plant pathogenesis encoded in the genomes of eighteen Dothideomycetes fungi.</title>
        <authorList>
            <person name="Ohm R.A."/>
            <person name="Feau N."/>
            <person name="Henrissat B."/>
            <person name="Schoch C.L."/>
            <person name="Horwitz B.A."/>
            <person name="Barry K.W."/>
            <person name="Condon B.J."/>
            <person name="Copeland A.C."/>
            <person name="Dhillon B."/>
            <person name="Glaser F."/>
            <person name="Hesse C.N."/>
            <person name="Kosti I."/>
            <person name="LaButti K."/>
            <person name="Lindquist E.A."/>
            <person name="Lucas S."/>
            <person name="Salamov A.A."/>
            <person name="Bradshaw R.E."/>
            <person name="Ciuffetti L."/>
            <person name="Hamelin R.C."/>
            <person name="Kema G.H.J."/>
            <person name="Lawrence C."/>
            <person name="Scott J.A."/>
            <person name="Spatafora J.W."/>
            <person name="Turgeon B.G."/>
            <person name="de Wit P.J.G.M."/>
            <person name="Zhong S."/>
            <person name="Goodwin S.B."/>
            <person name="Grigoriev I.V."/>
        </authorList>
    </citation>
    <scope>NUCLEOTIDE SEQUENCE [LARGE SCALE GENOMIC DNA]</scope>
    <source>
        <strain evidence="1 2">SO2202</strain>
    </source>
</reference>
<proteinExistence type="predicted"/>
<dbReference type="Proteomes" id="UP000016931">
    <property type="component" value="Unassembled WGS sequence"/>
</dbReference>
<gene>
    <name evidence="1" type="ORF">SEPMUDRAFT_155708</name>
</gene>
<name>M3BZA4_SPHMS</name>
<accession>M3BZA4</accession>
<sequence length="71" mass="7902">MVLSPLLSRPLISWYSHRIYSANEAANLVDMQLRCCSVRRPAMPQKQLSCESQSQALQDSQPLLAVGSLTL</sequence>